<dbReference type="AlphaFoldDB" id="A0A4C1SQH7"/>
<reference evidence="2 3" key="1">
    <citation type="journal article" date="2019" name="Commun. Biol.">
        <title>The bagworm genome reveals a unique fibroin gene that provides high tensile strength.</title>
        <authorList>
            <person name="Kono N."/>
            <person name="Nakamura H."/>
            <person name="Ohtoshi R."/>
            <person name="Tomita M."/>
            <person name="Numata K."/>
            <person name="Arakawa K."/>
        </authorList>
    </citation>
    <scope>NUCLEOTIDE SEQUENCE [LARGE SCALE GENOMIC DNA]</scope>
</reference>
<accession>A0A4C1SQH7</accession>
<comment type="caution">
    <text evidence="2">The sequence shown here is derived from an EMBL/GenBank/DDBJ whole genome shotgun (WGS) entry which is preliminary data.</text>
</comment>
<dbReference type="EMBL" id="BGZK01000013">
    <property type="protein sequence ID" value="GBP04409.1"/>
    <property type="molecule type" value="Genomic_DNA"/>
</dbReference>
<evidence type="ECO:0000256" key="1">
    <source>
        <dbReference type="SAM" id="MobiDB-lite"/>
    </source>
</evidence>
<feature type="region of interest" description="Disordered" evidence="1">
    <location>
        <begin position="79"/>
        <end position="102"/>
    </location>
</feature>
<evidence type="ECO:0000313" key="3">
    <source>
        <dbReference type="Proteomes" id="UP000299102"/>
    </source>
</evidence>
<evidence type="ECO:0000313" key="2">
    <source>
        <dbReference type="EMBL" id="GBP04409.1"/>
    </source>
</evidence>
<name>A0A4C1SQH7_EUMVA</name>
<organism evidence="2 3">
    <name type="scientific">Eumeta variegata</name>
    <name type="common">Bagworm moth</name>
    <name type="synonym">Eumeta japonica</name>
    <dbReference type="NCBI Taxonomy" id="151549"/>
    <lineage>
        <taxon>Eukaryota</taxon>
        <taxon>Metazoa</taxon>
        <taxon>Ecdysozoa</taxon>
        <taxon>Arthropoda</taxon>
        <taxon>Hexapoda</taxon>
        <taxon>Insecta</taxon>
        <taxon>Pterygota</taxon>
        <taxon>Neoptera</taxon>
        <taxon>Endopterygota</taxon>
        <taxon>Lepidoptera</taxon>
        <taxon>Glossata</taxon>
        <taxon>Ditrysia</taxon>
        <taxon>Tineoidea</taxon>
        <taxon>Psychidae</taxon>
        <taxon>Oiketicinae</taxon>
        <taxon>Eumeta</taxon>
    </lineage>
</organism>
<proteinExistence type="predicted"/>
<gene>
    <name evidence="2" type="ORF">EVAR_6587_1</name>
</gene>
<sequence length="102" mass="11585">MEENWHSGEKKEGSGSVKLAHYIVRRQLRAAKFRALYYAVLYFMDVNIRHAKGGGDTRRIRVDDYSKARHWLAMRAARGQPRHALPASATVLHTSPPDPDTA</sequence>
<dbReference type="Proteomes" id="UP000299102">
    <property type="component" value="Unassembled WGS sequence"/>
</dbReference>
<keyword evidence="3" id="KW-1185">Reference proteome</keyword>
<protein>
    <submittedName>
        <fullName evidence="2">Uncharacterized protein</fullName>
    </submittedName>
</protein>